<evidence type="ECO:0000259" key="8">
    <source>
        <dbReference type="Pfam" id="PF01593"/>
    </source>
</evidence>
<organism evidence="9 10">
    <name type="scientific">Biomphalaria glabrata</name>
    <name type="common">Bloodfluke planorb</name>
    <name type="synonym">Freshwater snail</name>
    <dbReference type="NCBI Taxonomy" id="6526"/>
    <lineage>
        <taxon>Eukaryota</taxon>
        <taxon>Metazoa</taxon>
        <taxon>Spiralia</taxon>
        <taxon>Lophotrochozoa</taxon>
        <taxon>Mollusca</taxon>
        <taxon>Gastropoda</taxon>
        <taxon>Heterobranchia</taxon>
        <taxon>Euthyneura</taxon>
        <taxon>Panpulmonata</taxon>
        <taxon>Hygrophila</taxon>
        <taxon>Lymnaeoidea</taxon>
        <taxon>Planorbidae</taxon>
        <taxon>Biomphalaria</taxon>
    </lineage>
</organism>
<dbReference type="GO" id="GO:0046592">
    <property type="term" value="F:polyamine oxidase activity"/>
    <property type="evidence" value="ECO:0007669"/>
    <property type="project" value="TreeGrafter"/>
</dbReference>
<dbReference type="GO" id="GO:0005737">
    <property type="term" value="C:cytoplasm"/>
    <property type="evidence" value="ECO:0007669"/>
    <property type="project" value="UniProtKB-SubCell"/>
</dbReference>
<reference evidence="9" key="1">
    <citation type="submission" date="2020-05" db="UniProtKB">
        <authorList>
            <consortium name="EnsemblMetazoa"/>
        </authorList>
    </citation>
    <scope>IDENTIFICATION</scope>
    <source>
        <strain evidence="9">BB02</strain>
    </source>
</reference>
<evidence type="ECO:0000256" key="3">
    <source>
        <dbReference type="ARBA" id="ARBA00005995"/>
    </source>
</evidence>
<sequence>MLLNPSHTPTYEMADEKYPRHLSNVHITDIKQVLSILPPHVIHLSKSECSSETLKSDPAVVDFLTHLGANLFAHSNVSRSVSHKRQSFSNLATKSFSLNEDENPVSENSLVNTVERKPKEAIHVRSMNTNTIATSMPSHKILVKQDLFKLNNRDNSEQKEKLFQEKRCELTKEKERLRQKCMQRALNQTNMIKNVSVRVVQETQLNLDYSMRRSLWLSKDKMTYISDIPIIVVGAGLAGLSAAHQLLTFGFKNVIVLEASNRMGGRIHTLHVNDTATIELGAPGLDLPVDNKEIFKKASELGLADSCYQEPTSRLVIKFPSSDGRCDVSARSIRLFEQLHRDIKLLTTMSSNCIDLSYDSYFAERYRRITKNVKIIAQSEHSMVDYLKSLSDNGKYFIGDSVGNSAVQRLNEPIIKTHLKFSNGAVALIDMLTKHFPPHTIHYNCEVRHIDWSNFKKQADPRIRITCTNGDVYLASHVVVAVPVGYLKESAHLMFRPSLPTAKLNAIQKVGFGTVSKAFFLYDSPLSSINFIVADTFETAIHIQSNGTNILEITAVGSFLEEIAEPNLIQTVTEIMRNNYNPDWLQPVRVIRTSWTNNPLYRGSHPYFPTQWNQSQLYELSRPILSQSRVPLIQFAGDYTHESLQCLAEAAYYSGVREARRLHNVYDRYYGYENTRV</sequence>
<keyword evidence="6" id="KW-0274">FAD</keyword>
<evidence type="ECO:0000313" key="10">
    <source>
        <dbReference type="Proteomes" id="UP000076420"/>
    </source>
</evidence>
<dbReference type="AlphaFoldDB" id="A0A2C9M1W9"/>
<feature type="domain" description="Amine oxidase" evidence="8">
    <location>
        <begin position="237"/>
        <end position="662"/>
    </location>
</feature>
<dbReference type="InterPro" id="IPR036188">
    <property type="entry name" value="FAD/NAD-bd_sf"/>
</dbReference>
<evidence type="ECO:0000256" key="7">
    <source>
        <dbReference type="ARBA" id="ARBA00023002"/>
    </source>
</evidence>
<dbReference type="InterPro" id="IPR050281">
    <property type="entry name" value="Flavin_monoamine_oxidase"/>
</dbReference>
<comment type="similarity">
    <text evidence="3">Belongs to the flavin monoamine oxidase family.</text>
</comment>
<dbReference type="KEGG" id="bgt:106051685"/>
<name>A0A2C9M1W9_BIOGL</name>
<gene>
    <name evidence="9" type="primary">106051685</name>
</gene>
<evidence type="ECO:0000256" key="2">
    <source>
        <dbReference type="ARBA" id="ARBA00004496"/>
    </source>
</evidence>
<dbReference type="EnsemblMetazoa" id="BGLB037600-RA">
    <property type="protein sequence ID" value="BGLB037600-PA"/>
    <property type="gene ID" value="BGLB037600"/>
</dbReference>
<dbReference type="STRING" id="6526.A0A2C9M1W9"/>
<dbReference type="PANTHER" id="PTHR10742:SF405">
    <property type="entry name" value="PEROXISOMAL N(1)-ACETYL-SPERMINE_SPERMIDINE OXIDASE"/>
    <property type="match status" value="1"/>
</dbReference>
<dbReference type="PANTHER" id="PTHR10742">
    <property type="entry name" value="FLAVIN MONOAMINE OXIDASE"/>
    <property type="match status" value="1"/>
</dbReference>
<comment type="cofactor">
    <cofactor evidence="1">
        <name>FAD</name>
        <dbReference type="ChEBI" id="CHEBI:57692"/>
    </cofactor>
</comment>
<comment type="subcellular location">
    <subcellularLocation>
        <location evidence="2">Cytoplasm</location>
    </subcellularLocation>
</comment>
<proteinExistence type="inferred from homology"/>
<dbReference type="OrthoDB" id="2219495at2759"/>
<dbReference type="InterPro" id="IPR002937">
    <property type="entry name" value="Amino_oxidase"/>
</dbReference>
<dbReference type="PRINTS" id="PR00420">
    <property type="entry name" value="RNGMNOXGNASE"/>
</dbReference>
<evidence type="ECO:0000256" key="4">
    <source>
        <dbReference type="ARBA" id="ARBA00022490"/>
    </source>
</evidence>
<evidence type="ECO:0000256" key="6">
    <source>
        <dbReference type="ARBA" id="ARBA00022827"/>
    </source>
</evidence>
<dbReference type="Pfam" id="PF01593">
    <property type="entry name" value="Amino_oxidase"/>
    <property type="match status" value="1"/>
</dbReference>
<dbReference type="SUPFAM" id="SSF51905">
    <property type="entry name" value="FAD/NAD(P)-binding domain"/>
    <property type="match status" value="1"/>
</dbReference>
<evidence type="ECO:0000256" key="1">
    <source>
        <dbReference type="ARBA" id="ARBA00001974"/>
    </source>
</evidence>
<dbReference type="VEuPathDB" id="VectorBase:BGLB037600"/>
<keyword evidence="4" id="KW-0963">Cytoplasm</keyword>
<dbReference type="SUPFAM" id="SSF54373">
    <property type="entry name" value="FAD-linked reductases, C-terminal domain"/>
    <property type="match status" value="1"/>
</dbReference>
<accession>A0A2C9M1W9</accession>
<dbReference type="Gene3D" id="3.90.660.10">
    <property type="match status" value="1"/>
</dbReference>
<dbReference type="Gene3D" id="3.50.50.60">
    <property type="entry name" value="FAD/NAD(P)-binding domain"/>
    <property type="match status" value="1"/>
</dbReference>
<protein>
    <recommendedName>
        <fullName evidence="8">Amine oxidase domain-containing protein</fullName>
    </recommendedName>
</protein>
<evidence type="ECO:0000313" key="9">
    <source>
        <dbReference type="EnsemblMetazoa" id="BGLB037600-PA"/>
    </source>
</evidence>
<evidence type="ECO:0000256" key="5">
    <source>
        <dbReference type="ARBA" id="ARBA00022630"/>
    </source>
</evidence>
<keyword evidence="5" id="KW-0285">Flavoprotein</keyword>
<dbReference type="VEuPathDB" id="VectorBase:BGLAX_046493"/>
<dbReference type="RefSeq" id="XP_013062344.2">
    <property type="nucleotide sequence ID" value="XM_013206890.2"/>
</dbReference>
<dbReference type="Proteomes" id="UP000076420">
    <property type="component" value="Unassembled WGS sequence"/>
</dbReference>
<keyword evidence="7" id="KW-0560">Oxidoreductase</keyword>